<gene>
    <name evidence="1" type="ORF">GAO09_23955</name>
</gene>
<dbReference type="RefSeq" id="WP_153358512.1">
    <property type="nucleotide sequence ID" value="NZ_JAYKOO010000008.1"/>
</dbReference>
<keyword evidence="2" id="KW-1185">Reference proteome</keyword>
<dbReference type="EMBL" id="WIXI01000050">
    <property type="protein sequence ID" value="MQY49094.1"/>
    <property type="molecule type" value="Genomic_DNA"/>
</dbReference>
<accession>A0A6A8AEB9</accession>
<organism evidence="1 2">
    <name type="scientific">Endobacterium cereale</name>
    <dbReference type="NCBI Taxonomy" id="2663029"/>
    <lineage>
        <taxon>Bacteria</taxon>
        <taxon>Pseudomonadati</taxon>
        <taxon>Pseudomonadota</taxon>
        <taxon>Alphaproteobacteria</taxon>
        <taxon>Hyphomicrobiales</taxon>
        <taxon>Rhizobiaceae</taxon>
        <taxon>Endobacterium</taxon>
    </lineage>
</organism>
<sequence>MTYHHNNDDVNLDASYDFTSTIDIEFNLDSDISFNLDVEKDICVDVNIDGNEVSFAIDLQAYGSDTSVDLNIVAAVMEGEWSSITATGYAAAA</sequence>
<proteinExistence type="predicted"/>
<protein>
    <submittedName>
        <fullName evidence="1">Uncharacterized protein</fullName>
    </submittedName>
</protein>
<evidence type="ECO:0000313" key="2">
    <source>
        <dbReference type="Proteomes" id="UP000435138"/>
    </source>
</evidence>
<dbReference type="Proteomes" id="UP000435138">
    <property type="component" value="Unassembled WGS sequence"/>
</dbReference>
<reference evidence="1 2" key="1">
    <citation type="submission" date="2019-11" db="EMBL/GenBank/DDBJ databases">
        <title>Genome analysis of Rhizobacterium cereale a novel genus and species isolated from maize roots in North Spain.</title>
        <authorList>
            <person name="Menendez E."/>
            <person name="Flores-Felix J.D."/>
            <person name="Ramirez-Bahena M.-H."/>
            <person name="Igual J.M."/>
            <person name="Garcia-Fraile P."/>
            <person name="Peix A."/>
            <person name="Velazquez E."/>
        </authorList>
    </citation>
    <scope>NUCLEOTIDE SEQUENCE [LARGE SCALE GENOMIC DNA]</scope>
    <source>
        <strain evidence="1 2">RZME27</strain>
    </source>
</reference>
<evidence type="ECO:0000313" key="1">
    <source>
        <dbReference type="EMBL" id="MQY49094.1"/>
    </source>
</evidence>
<comment type="caution">
    <text evidence="1">The sequence shown here is derived from an EMBL/GenBank/DDBJ whole genome shotgun (WGS) entry which is preliminary data.</text>
</comment>
<name>A0A6A8AEB9_9HYPH</name>
<dbReference type="AlphaFoldDB" id="A0A6A8AEB9"/>